<dbReference type="Proteomes" id="UP000007799">
    <property type="component" value="Unassembled WGS sequence"/>
</dbReference>
<evidence type="ECO:0000256" key="6">
    <source>
        <dbReference type="ARBA" id="ARBA00034777"/>
    </source>
</evidence>
<dbReference type="PANTHER" id="PTHR33865">
    <property type="entry name" value="PROTEIN FAM183B"/>
    <property type="match status" value="1"/>
</dbReference>
<protein>
    <submittedName>
        <fullName evidence="8">Uncharacterized protein</fullName>
    </submittedName>
</protein>
<feature type="compositionally biased region" description="Polar residues" evidence="7">
    <location>
        <begin position="72"/>
        <end position="94"/>
    </location>
</feature>
<comment type="subcellular location">
    <subcellularLocation>
        <location evidence="1">Cell projection</location>
        <location evidence="1">Cilium</location>
    </subcellularLocation>
    <subcellularLocation>
        <location evidence="2">Cytoplasm</location>
        <location evidence="2">Cytoskeleton</location>
    </subcellularLocation>
</comment>
<gene>
    <name evidence="8" type="ORF">PTSG_06497</name>
</gene>
<comment type="similarity">
    <text evidence="6">Belongs to the CFAP144 family.</text>
</comment>
<proteinExistence type="inferred from homology"/>
<name>F2UFZ3_SALR5</name>
<evidence type="ECO:0000256" key="4">
    <source>
        <dbReference type="ARBA" id="ARBA00023212"/>
    </source>
</evidence>
<evidence type="ECO:0000256" key="1">
    <source>
        <dbReference type="ARBA" id="ARBA00004138"/>
    </source>
</evidence>
<organism evidence="9">
    <name type="scientific">Salpingoeca rosetta (strain ATCC 50818 / BSB-021)</name>
    <dbReference type="NCBI Taxonomy" id="946362"/>
    <lineage>
        <taxon>Eukaryota</taxon>
        <taxon>Choanoflagellata</taxon>
        <taxon>Craspedida</taxon>
        <taxon>Salpingoecidae</taxon>
        <taxon>Salpingoeca</taxon>
    </lineage>
</organism>
<dbReference type="AlphaFoldDB" id="F2UFZ3"/>
<dbReference type="InParanoid" id="F2UFZ3"/>
<evidence type="ECO:0000256" key="2">
    <source>
        <dbReference type="ARBA" id="ARBA00004245"/>
    </source>
</evidence>
<keyword evidence="4" id="KW-0206">Cytoskeleton</keyword>
<reference evidence="8" key="1">
    <citation type="submission" date="2009-08" db="EMBL/GenBank/DDBJ databases">
        <title>Annotation of Salpingoeca rosetta.</title>
        <authorList>
            <consortium name="The Broad Institute Genome Sequencing Platform"/>
            <person name="Russ C."/>
            <person name="Cuomo C."/>
            <person name="Burger G."/>
            <person name="Gray M.W."/>
            <person name="Holland P.W.H."/>
            <person name="King N."/>
            <person name="Lang F.B.F."/>
            <person name="Roger A.J."/>
            <person name="Ruiz-Trillo I."/>
            <person name="Young S.K."/>
            <person name="Zeng Q."/>
            <person name="Gargeya S."/>
            <person name="Alvarado L."/>
            <person name="Berlin A."/>
            <person name="Chapman S.B."/>
            <person name="Chen Z."/>
            <person name="Freedman E."/>
            <person name="Gellesch M."/>
            <person name="Goldberg J."/>
            <person name="Griggs A."/>
            <person name="Gujja S."/>
            <person name="Heilman E."/>
            <person name="Heiman D."/>
            <person name="Howarth C."/>
            <person name="Mehta T."/>
            <person name="Neiman D."/>
            <person name="Pearson M."/>
            <person name="Roberts A."/>
            <person name="Saif S."/>
            <person name="Shea T."/>
            <person name="Shenoy N."/>
            <person name="Sisk P."/>
            <person name="Stolte C."/>
            <person name="Sykes S."/>
            <person name="White J."/>
            <person name="Yandava C."/>
            <person name="Haas B."/>
            <person name="Nusbaum C."/>
            <person name="Birren B."/>
        </authorList>
    </citation>
    <scope>NUCLEOTIDE SEQUENCE [LARGE SCALE GENOMIC DNA]</scope>
    <source>
        <strain evidence="8">ATCC 50818</strain>
    </source>
</reference>
<evidence type="ECO:0000256" key="5">
    <source>
        <dbReference type="ARBA" id="ARBA00023273"/>
    </source>
</evidence>
<dbReference type="GO" id="GO:0005856">
    <property type="term" value="C:cytoskeleton"/>
    <property type="evidence" value="ECO:0007669"/>
    <property type="project" value="UniProtKB-SubCell"/>
</dbReference>
<dbReference type="EMBL" id="GL832972">
    <property type="protein sequence ID" value="EGD75421.1"/>
    <property type="molecule type" value="Genomic_DNA"/>
</dbReference>
<dbReference type="STRING" id="946362.F2UFZ3"/>
<evidence type="ECO:0000313" key="9">
    <source>
        <dbReference type="Proteomes" id="UP000007799"/>
    </source>
</evidence>
<dbReference type="InterPro" id="IPR029214">
    <property type="entry name" value="CFAP144"/>
</dbReference>
<dbReference type="Pfam" id="PF14886">
    <property type="entry name" value="FAM183"/>
    <property type="match status" value="1"/>
</dbReference>
<dbReference type="GO" id="GO:0097546">
    <property type="term" value="C:ciliary base"/>
    <property type="evidence" value="ECO:0007669"/>
    <property type="project" value="TreeGrafter"/>
</dbReference>
<dbReference type="OrthoDB" id="446290at2759"/>
<dbReference type="PANTHER" id="PTHR33865:SF3">
    <property type="entry name" value="PROTEIN FAM183B"/>
    <property type="match status" value="1"/>
</dbReference>
<evidence type="ECO:0000256" key="3">
    <source>
        <dbReference type="ARBA" id="ARBA00022490"/>
    </source>
</evidence>
<dbReference type="RefSeq" id="XP_004991878.1">
    <property type="nucleotide sequence ID" value="XM_004991821.1"/>
</dbReference>
<evidence type="ECO:0000256" key="7">
    <source>
        <dbReference type="SAM" id="MobiDB-lite"/>
    </source>
</evidence>
<feature type="region of interest" description="Disordered" evidence="7">
    <location>
        <begin position="72"/>
        <end position="114"/>
    </location>
</feature>
<dbReference type="FunCoup" id="F2UFZ3">
    <property type="interactions" value="34"/>
</dbReference>
<keyword evidence="9" id="KW-1185">Reference proteome</keyword>
<sequence length="147" mass="16787">MGDKGQASSKPPPNVVHQNAIMVETIKKEHRNQKLFTNYTVNPHGKPLCLADKPNRTVPAEFSEQTQSSLLTTLQKGKQTPKQKYSMPMTSSQEYGWDIEDDDMKKPPTVLHRPKETTELTRFMSEFWKQKEQANLGSQQTQEAAKK</sequence>
<dbReference type="KEGG" id="sre:PTSG_06497"/>
<keyword evidence="5" id="KW-0966">Cell projection</keyword>
<dbReference type="eggNOG" id="ENOG502RZSS">
    <property type="taxonomic scope" value="Eukaryota"/>
</dbReference>
<dbReference type="GeneID" id="16072438"/>
<keyword evidence="3" id="KW-0963">Cytoplasm</keyword>
<evidence type="ECO:0000313" key="8">
    <source>
        <dbReference type="EMBL" id="EGD75421.1"/>
    </source>
</evidence>
<accession>F2UFZ3</accession>